<dbReference type="EMBL" id="FUKI01000092">
    <property type="protein sequence ID" value="SJM91432.1"/>
    <property type="molecule type" value="Genomic_DNA"/>
</dbReference>
<dbReference type="OrthoDB" id="597636at2"/>
<dbReference type="Proteomes" id="UP000195667">
    <property type="component" value="Unassembled WGS sequence"/>
</dbReference>
<evidence type="ECO:0000313" key="2">
    <source>
        <dbReference type="EMBL" id="SJM91432.1"/>
    </source>
</evidence>
<feature type="domain" description="BioF2-like acetyltransferase" evidence="1">
    <location>
        <begin position="150"/>
        <end position="280"/>
    </location>
</feature>
<dbReference type="SUPFAM" id="SSF55729">
    <property type="entry name" value="Acyl-CoA N-acyltransferases (Nat)"/>
    <property type="match status" value="1"/>
</dbReference>
<dbReference type="InterPro" id="IPR038740">
    <property type="entry name" value="BioF2-like_GNAT_dom"/>
</dbReference>
<dbReference type="AlphaFoldDB" id="A0A1R4H599"/>
<protein>
    <recommendedName>
        <fullName evidence="1">BioF2-like acetyltransferase domain-containing protein</fullName>
    </recommendedName>
</protein>
<proteinExistence type="predicted"/>
<evidence type="ECO:0000259" key="1">
    <source>
        <dbReference type="Pfam" id="PF13480"/>
    </source>
</evidence>
<name>A0A1R4H599_9GAMM</name>
<organism evidence="2 3">
    <name type="scientific">Crenothrix polyspora</name>
    <dbReference type="NCBI Taxonomy" id="360316"/>
    <lineage>
        <taxon>Bacteria</taxon>
        <taxon>Pseudomonadati</taxon>
        <taxon>Pseudomonadota</taxon>
        <taxon>Gammaproteobacteria</taxon>
        <taxon>Methylococcales</taxon>
        <taxon>Crenotrichaceae</taxon>
        <taxon>Crenothrix</taxon>
    </lineage>
</organism>
<dbReference type="Gene3D" id="3.40.630.30">
    <property type="match status" value="1"/>
</dbReference>
<evidence type="ECO:0000313" key="3">
    <source>
        <dbReference type="Proteomes" id="UP000195667"/>
    </source>
</evidence>
<keyword evidence="3" id="KW-1185">Reference proteome</keyword>
<gene>
    <name evidence="2" type="ORF">CRENPOLYSF1_190081</name>
</gene>
<dbReference type="InterPro" id="IPR016181">
    <property type="entry name" value="Acyl_CoA_acyltransferase"/>
</dbReference>
<reference evidence="3" key="1">
    <citation type="submission" date="2017-02" db="EMBL/GenBank/DDBJ databases">
        <authorList>
            <person name="Daims H."/>
        </authorList>
    </citation>
    <scope>NUCLEOTIDE SEQUENCE [LARGE SCALE GENOMIC DNA]</scope>
</reference>
<sequence length="414" mass="47128">MLDYLKKKFYQNIPPHLQQQIKSSILHVWSRMSPCIPVYRIESSTLTVTFIGRSSCDPYLISLLYGECLDCKKIAITATWNINKTILYWEKNSDLIVFRDRGFQPSGALVDSLFNIPYYVTQTANIPPKDSDLLPAFRDPSTVSDIHKIQKAGFEYHISSDPAQLEHFYQWLYKPFILSRHRDSARIPSWPSFKRIHENMELLLLSKEGQLVAGALNLQTDDCYTGYANGVLNADRKLIKDGVVAAIYWFGIVEAHRRGCRTVNLGTSRPFLKNGVLAYKKKWGGHVVTDDNEPEFRVLTCGNQLAAQRFFETTPFISQYNNKLTSLIFLGEHTVLNDRELSSYLRASLFQGDQLSTWVVLLNTEWVARMETIQSILPRATQSVQIIDLSAASLRELPALIHKSQATANSVALM</sequence>
<dbReference type="Pfam" id="PF13480">
    <property type="entry name" value="Acetyltransf_6"/>
    <property type="match status" value="1"/>
</dbReference>
<accession>A0A1R4H599</accession>